<dbReference type="PROSITE" id="PS50109">
    <property type="entry name" value="HIS_KIN"/>
    <property type="match status" value="1"/>
</dbReference>
<evidence type="ECO:0000256" key="4">
    <source>
        <dbReference type="ARBA" id="ARBA00022553"/>
    </source>
</evidence>
<protein>
    <recommendedName>
        <fullName evidence="3">histidine kinase</fullName>
        <ecNumber evidence="3">2.7.13.3</ecNumber>
    </recommendedName>
</protein>
<evidence type="ECO:0000259" key="13">
    <source>
        <dbReference type="PROSITE" id="PS50109"/>
    </source>
</evidence>
<keyword evidence="4 12" id="KW-0597">Phosphoprotein</keyword>
<keyword evidence="10" id="KW-0472">Membrane</keyword>
<dbReference type="SMART" id="SM00448">
    <property type="entry name" value="REC"/>
    <property type="match status" value="1"/>
</dbReference>
<keyword evidence="9" id="KW-0902">Two-component regulatory system</keyword>
<dbReference type="OrthoDB" id="9803190at2"/>
<accession>A0A518HJ94</accession>
<keyword evidence="8" id="KW-0067">ATP-binding</keyword>
<dbReference type="Pfam" id="PF00072">
    <property type="entry name" value="Response_reg"/>
    <property type="match status" value="1"/>
</dbReference>
<dbReference type="GO" id="GO:0009927">
    <property type="term" value="F:histidine phosphotransfer kinase activity"/>
    <property type="evidence" value="ECO:0007669"/>
    <property type="project" value="TreeGrafter"/>
</dbReference>
<dbReference type="PROSITE" id="PS50113">
    <property type="entry name" value="PAC"/>
    <property type="match status" value="1"/>
</dbReference>
<dbReference type="CDD" id="cd00082">
    <property type="entry name" value="HisKA"/>
    <property type="match status" value="1"/>
</dbReference>
<dbReference type="InterPro" id="IPR000700">
    <property type="entry name" value="PAS-assoc_C"/>
</dbReference>
<dbReference type="AlphaFoldDB" id="A0A518HJ94"/>
<dbReference type="PRINTS" id="PR00344">
    <property type="entry name" value="BCTRLSENSOR"/>
</dbReference>
<dbReference type="EMBL" id="CP037423">
    <property type="protein sequence ID" value="QDV40926.1"/>
    <property type="molecule type" value="Genomic_DNA"/>
</dbReference>
<evidence type="ECO:0000256" key="9">
    <source>
        <dbReference type="ARBA" id="ARBA00023012"/>
    </source>
</evidence>
<dbReference type="Pfam" id="PF00512">
    <property type="entry name" value="HisKA"/>
    <property type="match status" value="1"/>
</dbReference>
<keyword evidence="7" id="KW-0418">Kinase</keyword>
<dbReference type="FunFam" id="3.30.565.10:FF:000010">
    <property type="entry name" value="Sensor histidine kinase RcsC"/>
    <property type="match status" value="1"/>
</dbReference>
<evidence type="ECO:0000256" key="10">
    <source>
        <dbReference type="ARBA" id="ARBA00023136"/>
    </source>
</evidence>
<evidence type="ECO:0000256" key="2">
    <source>
        <dbReference type="ARBA" id="ARBA00004370"/>
    </source>
</evidence>
<evidence type="ECO:0000313" key="17">
    <source>
        <dbReference type="Proteomes" id="UP000319004"/>
    </source>
</evidence>
<evidence type="ECO:0000256" key="6">
    <source>
        <dbReference type="ARBA" id="ARBA00022741"/>
    </source>
</evidence>
<dbReference type="InterPro" id="IPR001610">
    <property type="entry name" value="PAC"/>
</dbReference>
<dbReference type="CDD" id="cd16922">
    <property type="entry name" value="HATPase_EvgS-ArcB-TorS-like"/>
    <property type="match status" value="1"/>
</dbReference>
<organism evidence="16 17">
    <name type="scientific">Stieleria neptunia</name>
    <dbReference type="NCBI Taxonomy" id="2527979"/>
    <lineage>
        <taxon>Bacteria</taxon>
        <taxon>Pseudomonadati</taxon>
        <taxon>Planctomycetota</taxon>
        <taxon>Planctomycetia</taxon>
        <taxon>Pirellulales</taxon>
        <taxon>Pirellulaceae</taxon>
        <taxon>Stieleria</taxon>
    </lineage>
</organism>
<evidence type="ECO:0000256" key="12">
    <source>
        <dbReference type="PROSITE-ProRule" id="PRU00169"/>
    </source>
</evidence>
<dbReference type="SUPFAM" id="SSF55874">
    <property type="entry name" value="ATPase domain of HSP90 chaperone/DNA topoisomerase II/histidine kinase"/>
    <property type="match status" value="1"/>
</dbReference>
<dbReference type="InterPro" id="IPR005467">
    <property type="entry name" value="His_kinase_dom"/>
</dbReference>
<dbReference type="InterPro" id="IPR036097">
    <property type="entry name" value="HisK_dim/P_sf"/>
</dbReference>
<evidence type="ECO:0000259" key="14">
    <source>
        <dbReference type="PROSITE" id="PS50110"/>
    </source>
</evidence>
<dbReference type="Proteomes" id="UP000319004">
    <property type="component" value="Chromosome"/>
</dbReference>
<evidence type="ECO:0000256" key="8">
    <source>
        <dbReference type="ARBA" id="ARBA00022840"/>
    </source>
</evidence>
<evidence type="ECO:0000256" key="5">
    <source>
        <dbReference type="ARBA" id="ARBA00022679"/>
    </source>
</evidence>
<comment type="subcellular location">
    <subcellularLocation>
        <location evidence="2">Membrane</location>
    </subcellularLocation>
</comment>
<dbReference type="Pfam" id="PF02518">
    <property type="entry name" value="HATPase_c"/>
    <property type="match status" value="1"/>
</dbReference>
<keyword evidence="17" id="KW-1185">Reference proteome</keyword>
<reference evidence="16 17" key="1">
    <citation type="submission" date="2019-03" db="EMBL/GenBank/DDBJ databases">
        <title>Deep-cultivation of Planctomycetes and their phenomic and genomic characterization uncovers novel biology.</title>
        <authorList>
            <person name="Wiegand S."/>
            <person name="Jogler M."/>
            <person name="Boedeker C."/>
            <person name="Pinto D."/>
            <person name="Vollmers J."/>
            <person name="Rivas-Marin E."/>
            <person name="Kohn T."/>
            <person name="Peeters S.H."/>
            <person name="Heuer A."/>
            <person name="Rast P."/>
            <person name="Oberbeckmann S."/>
            <person name="Bunk B."/>
            <person name="Jeske O."/>
            <person name="Meyerdierks A."/>
            <person name="Storesund J.E."/>
            <person name="Kallscheuer N."/>
            <person name="Luecker S."/>
            <person name="Lage O.M."/>
            <person name="Pohl T."/>
            <person name="Merkel B.J."/>
            <person name="Hornburger P."/>
            <person name="Mueller R.-W."/>
            <person name="Bruemmer F."/>
            <person name="Labrenz M."/>
            <person name="Spormann A.M."/>
            <person name="Op den Camp H."/>
            <person name="Overmann J."/>
            <person name="Amann R."/>
            <person name="Jetten M.S.M."/>
            <person name="Mascher T."/>
            <person name="Medema M.H."/>
            <person name="Devos D.P."/>
            <person name="Kaster A.-K."/>
            <person name="Ovreas L."/>
            <person name="Rohde M."/>
            <person name="Galperin M.Y."/>
            <person name="Jogler C."/>
        </authorList>
    </citation>
    <scope>NUCLEOTIDE SEQUENCE [LARGE SCALE GENOMIC DNA]</scope>
    <source>
        <strain evidence="16 17">Enr13</strain>
    </source>
</reference>
<dbReference type="GO" id="GO:0000155">
    <property type="term" value="F:phosphorelay sensor kinase activity"/>
    <property type="evidence" value="ECO:0007669"/>
    <property type="project" value="InterPro"/>
</dbReference>
<dbReference type="SUPFAM" id="SSF47384">
    <property type="entry name" value="Homodimeric domain of signal transducing histidine kinase"/>
    <property type="match status" value="1"/>
</dbReference>
<evidence type="ECO:0000313" key="16">
    <source>
        <dbReference type="EMBL" id="QDV40926.1"/>
    </source>
</evidence>
<dbReference type="SUPFAM" id="SSF52172">
    <property type="entry name" value="CheY-like"/>
    <property type="match status" value="1"/>
</dbReference>
<dbReference type="SMART" id="SM00387">
    <property type="entry name" value="HATPase_c"/>
    <property type="match status" value="1"/>
</dbReference>
<dbReference type="SMART" id="SM00086">
    <property type="entry name" value="PAC"/>
    <property type="match status" value="1"/>
</dbReference>
<feature type="domain" description="PAC" evidence="15">
    <location>
        <begin position="365"/>
        <end position="417"/>
    </location>
</feature>
<dbReference type="InterPro" id="IPR036890">
    <property type="entry name" value="HATPase_C_sf"/>
</dbReference>
<dbReference type="InterPro" id="IPR013656">
    <property type="entry name" value="PAS_4"/>
</dbReference>
<dbReference type="Gene3D" id="3.30.565.10">
    <property type="entry name" value="Histidine kinase-like ATPase, C-terminal domain"/>
    <property type="match status" value="1"/>
</dbReference>
<dbReference type="InterPro" id="IPR011006">
    <property type="entry name" value="CheY-like_superfamily"/>
</dbReference>
<dbReference type="SMART" id="SM00388">
    <property type="entry name" value="HisKA"/>
    <property type="match status" value="1"/>
</dbReference>
<evidence type="ECO:0000256" key="3">
    <source>
        <dbReference type="ARBA" id="ARBA00012438"/>
    </source>
</evidence>
<feature type="domain" description="Response regulatory" evidence="14">
    <location>
        <begin position="677"/>
        <end position="794"/>
    </location>
</feature>
<comment type="catalytic activity">
    <reaction evidence="1">
        <text>ATP + protein L-histidine = ADP + protein N-phospho-L-histidine.</text>
        <dbReference type="EC" id="2.7.13.3"/>
    </reaction>
</comment>
<evidence type="ECO:0000256" key="7">
    <source>
        <dbReference type="ARBA" id="ARBA00022777"/>
    </source>
</evidence>
<feature type="domain" description="Histidine kinase" evidence="13">
    <location>
        <begin position="435"/>
        <end position="650"/>
    </location>
</feature>
<dbReference type="InterPro" id="IPR001789">
    <property type="entry name" value="Sig_transdc_resp-reg_receiver"/>
</dbReference>
<dbReference type="CDD" id="cd17546">
    <property type="entry name" value="REC_hyHK_CKI1_RcsC-like"/>
    <property type="match status" value="1"/>
</dbReference>
<dbReference type="NCBIfam" id="TIGR00229">
    <property type="entry name" value="sensory_box"/>
    <property type="match status" value="1"/>
</dbReference>
<dbReference type="FunFam" id="3.40.50.2300:FF:000605">
    <property type="entry name" value="Sensory transduction histidine kinase"/>
    <property type="match status" value="1"/>
</dbReference>
<proteinExistence type="predicted"/>
<dbReference type="Gene3D" id="1.10.287.130">
    <property type="match status" value="1"/>
</dbReference>
<dbReference type="KEGG" id="snep:Enr13x_07640"/>
<evidence type="ECO:0000256" key="11">
    <source>
        <dbReference type="ARBA" id="ARBA00023306"/>
    </source>
</evidence>
<dbReference type="PROSITE" id="PS50110">
    <property type="entry name" value="RESPONSE_REGULATORY"/>
    <property type="match status" value="1"/>
</dbReference>
<dbReference type="CDD" id="cd00130">
    <property type="entry name" value="PAS"/>
    <property type="match status" value="1"/>
</dbReference>
<evidence type="ECO:0000256" key="1">
    <source>
        <dbReference type="ARBA" id="ARBA00000085"/>
    </source>
</evidence>
<dbReference type="SMART" id="SM00091">
    <property type="entry name" value="PAS"/>
    <property type="match status" value="2"/>
</dbReference>
<sequence>MESTPGEIAFEDDALNQRVVTLTPTQHDAKLCSQVLQQNAISVCCCGTLADFLDAITAGAGLALIAQEHLDDVAVAHLKQTLSRQPKWSELPILVLLQPGEVGSAVLQRILSIEHVTLINRPLRLAIFVTTVRAKLRDRKRQFEVRDLLLEKDRDQQSLRQSAETFRQLVEDSPQGLYVVDADMKICYASGGAREAFRNVDRLIGSLLEESLKVLWSTDVAEDACNRFRHTLETGEPYVSPPFVHQRADLGVVEAYDWSLERIVLPGDRYGVVCHFYDNTQRQLSVEMLRQSENYFREIANASPAMLWVTDENHMCTFLSKSWHVTTGQSEAEGMGLGWTTATHPGDQQRTRDEFLAAANARQTYSSEYRLKMADGNYRWAVDVGRPRFDDDGGFLGYTGYVIDVDERKAFEQSLKRAKQIAETANRSRGEFLANMSHEIRTPMAAILGHADILKDHLQDPDNLQVVETIRRNGNFLLNIINDILDLSKIDAGKMEIEKSKVRPDGVLAEVCSLMNVRAFEKDLPLRVEFDGPIPEWVQTDPVRLRQILLNLVGNAIKFTDRGEVNVICRYEDRLTFHVIDTGIGIKPHVQQSLFQPFKQADNTSTRSFGGTGLGLAICRRLAQALGGDVSVESEYGKGSTFTLTIDSAAKGPLVEPNLSLDVSAETPGESLTISANILVVDDRHDIRYLAQHFIEKAGGEVVTATNGQEAIDLIESDDRPPIDLIVMDMQMPVMDGYNAAAQLRRKGYDLPIIALTANAMKSDRDECLAAGCTDYTTKPLDSRKLIAMIHRLTRR</sequence>
<feature type="modified residue" description="4-aspartylphosphate" evidence="12">
    <location>
        <position position="729"/>
    </location>
</feature>
<dbReference type="FunFam" id="1.10.287.130:FF:000038">
    <property type="entry name" value="Sensory transduction histidine kinase"/>
    <property type="match status" value="1"/>
</dbReference>
<dbReference type="InterPro" id="IPR013655">
    <property type="entry name" value="PAS_fold_3"/>
</dbReference>
<evidence type="ECO:0000259" key="15">
    <source>
        <dbReference type="PROSITE" id="PS50113"/>
    </source>
</evidence>
<gene>
    <name evidence="16" type="primary">arcB_2</name>
    <name evidence="16" type="ORF">Enr13x_07640</name>
</gene>
<dbReference type="PANTHER" id="PTHR43047:SF72">
    <property type="entry name" value="OSMOSENSING HISTIDINE PROTEIN KINASE SLN1"/>
    <property type="match status" value="1"/>
</dbReference>
<dbReference type="InterPro" id="IPR035965">
    <property type="entry name" value="PAS-like_dom_sf"/>
</dbReference>
<dbReference type="InterPro" id="IPR003594">
    <property type="entry name" value="HATPase_dom"/>
</dbReference>
<dbReference type="SUPFAM" id="SSF55785">
    <property type="entry name" value="PYP-like sensor domain (PAS domain)"/>
    <property type="match status" value="2"/>
</dbReference>
<dbReference type="FunFam" id="3.30.450.20:FF:000099">
    <property type="entry name" value="Sensory box sensor histidine kinase"/>
    <property type="match status" value="1"/>
</dbReference>
<keyword evidence="6" id="KW-0547">Nucleotide-binding</keyword>
<dbReference type="InterPro" id="IPR003661">
    <property type="entry name" value="HisK_dim/P_dom"/>
</dbReference>
<dbReference type="EC" id="2.7.13.3" evidence="3"/>
<dbReference type="PANTHER" id="PTHR43047">
    <property type="entry name" value="TWO-COMPONENT HISTIDINE PROTEIN KINASE"/>
    <property type="match status" value="1"/>
</dbReference>
<dbReference type="RefSeq" id="WP_145384722.1">
    <property type="nucleotide sequence ID" value="NZ_CP037423.1"/>
</dbReference>
<dbReference type="Pfam" id="PF08448">
    <property type="entry name" value="PAS_4"/>
    <property type="match status" value="1"/>
</dbReference>
<dbReference type="GO" id="GO:0005524">
    <property type="term" value="F:ATP binding"/>
    <property type="evidence" value="ECO:0007669"/>
    <property type="project" value="UniProtKB-KW"/>
</dbReference>
<dbReference type="InterPro" id="IPR004358">
    <property type="entry name" value="Sig_transdc_His_kin-like_C"/>
</dbReference>
<keyword evidence="11" id="KW-0131">Cell cycle</keyword>
<dbReference type="GO" id="GO:0005886">
    <property type="term" value="C:plasma membrane"/>
    <property type="evidence" value="ECO:0007669"/>
    <property type="project" value="TreeGrafter"/>
</dbReference>
<dbReference type="Pfam" id="PF08447">
    <property type="entry name" value="PAS_3"/>
    <property type="match status" value="1"/>
</dbReference>
<keyword evidence="5 16" id="KW-0808">Transferase</keyword>
<dbReference type="InterPro" id="IPR000014">
    <property type="entry name" value="PAS"/>
</dbReference>
<dbReference type="Gene3D" id="3.30.450.20">
    <property type="entry name" value="PAS domain"/>
    <property type="match status" value="2"/>
</dbReference>
<name>A0A518HJ94_9BACT</name>
<dbReference type="Gene3D" id="3.40.50.2300">
    <property type="match status" value="1"/>
</dbReference>